<dbReference type="PANTHER" id="PTHR36154">
    <property type="entry name" value="DNA-BINDING TRANSCRIPTIONAL ACTIVATOR ALPA"/>
    <property type="match status" value="1"/>
</dbReference>
<dbReference type="InterPro" id="IPR052931">
    <property type="entry name" value="Prophage_regulatory_activator"/>
</dbReference>
<accession>A0A4Q7NNB7</accession>
<dbReference type="Proteomes" id="UP000292445">
    <property type="component" value="Unassembled WGS sequence"/>
</dbReference>
<dbReference type="InterPro" id="IPR010260">
    <property type="entry name" value="AlpA"/>
</dbReference>
<dbReference type="AlphaFoldDB" id="A0A4Q7NNB7"/>
<dbReference type="Gene3D" id="1.10.238.160">
    <property type="match status" value="1"/>
</dbReference>
<reference evidence="1 2" key="1">
    <citation type="submission" date="2019-02" db="EMBL/GenBank/DDBJ databases">
        <title>Genomic Encyclopedia of Type Strains, Phase IV (KMG-IV): sequencing the most valuable type-strain genomes for metagenomic binning, comparative biology and taxonomic classification.</title>
        <authorList>
            <person name="Goeker M."/>
        </authorList>
    </citation>
    <scope>NUCLEOTIDE SEQUENCE [LARGE SCALE GENOMIC DNA]</scope>
    <source>
        <strain evidence="1 2">K24</strain>
    </source>
</reference>
<dbReference type="PANTHER" id="PTHR36154:SF1">
    <property type="entry name" value="DNA-BINDING TRANSCRIPTIONAL ACTIVATOR ALPA"/>
    <property type="match status" value="1"/>
</dbReference>
<evidence type="ECO:0000313" key="1">
    <source>
        <dbReference type="EMBL" id="RZS86562.1"/>
    </source>
</evidence>
<dbReference type="Pfam" id="PF05930">
    <property type="entry name" value="Phage_AlpA"/>
    <property type="match status" value="1"/>
</dbReference>
<protein>
    <submittedName>
        <fullName evidence="1">AlpA family transcriptional regulator</fullName>
    </submittedName>
</protein>
<evidence type="ECO:0000313" key="2">
    <source>
        <dbReference type="Proteomes" id="UP000292445"/>
    </source>
</evidence>
<name>A0A4Q7NNB7_9BURK</name>
<proteinExistence type="predicted"/>
<organism evidence="1 2">
    <name type="scientific">Pigmentiphaga kullae</name>
    <dbReference type="NCBI Taxonomy" id="151784"/>
    <lineage>
        <taxon>Bacteria</taxon>
        <taxon>Pseudomonadati</taxon>
        <taxon>Pseudomonadota</taxon>
        <taxon>Betaproteobacteria</taxon>
        <taxon>Burkholderiales</taxon>
        <taxon>Alcaligenaceae</taxon>
        <taxon>Pigmentiphaga</taxon>
    </lineage>
</organism>
<sequence length="80" mass="8939">MTHHLPPGASGITNAAPQHNQLVLLRRSAVETMTGLSRSSIYELGSQGAFPKPVPLGPKCVRWLQHEVQEWICQKIQQRK</sequence>
<keyword evidence="2" id="KW-1185">Reference proteome</keyword>
<gene>
    <name evidence="1" type="ORF">EV675_2609</name>
</gene>
<comment type="caution">
    <text evidence="1">The sequence shown here is derived from an EMBL/GenBank/DDBJ whole genome shotgun (WGS) entry which is preliminary data.</text>
</comment>
<dbReference type="RefSeq" id="WP_130357642.1">
    <property type="nucleotide sequence ID" value="NZ_SGXC01000001.1"/>
</dbReference>
<dbReference type="OrthoDB" id="9182156at2"/>
<dbReference type="EMBL" id="SGXC01000001">
    <property type="protein sequence ID" value="RZS86562.1"/>
    <property type="molecule type" value="Genomic_DNA"/>
</dbReference>